<dbReference type="RefSeq" id="WP_310368432.1">
    <property type="nucleotide sequence ID" value="NZ_JAVDYB010000001.1"/>
</dbReference>
<dbReference type="Proteomes" id="UP001183643">
    <property type="component" value="Unassembled WGS sequence"/>
</dbReference>
<protein>
    <submittedName>
        <fullName evidence="1">Uncharacterized protein</fullName>
    </submittedName>
</protein>
<accession>A0AAE3YPN9</accession>
<sequence>MSTGASEAVAPRPCRTSDLSFMIRLMALLEGELLAGGIPARLADRVRRHLETADLLSPGGTDRDLRQSINELNHRLRHTLGEYDEPTTTVPR</sequence>
<dbReference type="EMBL" id="JAVDYB010000001">
    <property type="protein sequence ID" value="MDR7276362.1"/>
    <property type="molecule type" value="Genomic_DNA"/>
</dbReference>
<dbReference type="AlphaFoldDB" id="A0AAE3YPN9"/>
<gene>
    <name evidence="1" type="ORF">J2S41_003140</name>
</gene>
<evidence type="ECO:0000313" key="1">
    <source>
        <dbReference type="EMBL" id="MDR7276362.1"/>
    </source>
</evidence>
<evidence type="ECO:0000313" key="2">
    <source>
        <dbReference type="Proteomes" id="UP001183643"/>
    </source>
</evidence>
<organism evidence="1 2">
    <name type="scientific">Catenuloplanes atrovinosus</name>
    <dbReference type="NCBI Taxonomy" id="137266"/>
    <lineage>
        <taxon>Bacteria</taxon>
        <taxon>Bacillati</taxon>
        <taxon>Actinomycetota</taxon>
        <taxon>Actinomycetes</taxon>
        <taxon>Micromonosporales</taxon>
        <taxon>Micromonosporaceae</taxon>
        <taxon>Catenuloplanes</taxon>
    </lineage>
</organism>
<reference evidence="1" key="1">
    <citation type="submission" date="2023-07" db="EMBL/GenBank/DDBJ databases">
        <title>Sequencing the genomes of 1000 actinobacteria strains.</title>
        <authorList>
            <person name="Klenk H.-P."/>
        </authorList>
    </citation>
    <scope>NUCLEOTIDE SEQUENCE</scope>
    <source>
        <strain evidence="1">DSM 44707</strain>
    </source>
</reference>
<proteinExistence type="predicted"/>
<comment type="caution">
    <text evidence="1">The sequence shown here is derived from an EMBL/GenBank/DDBJ whole genome shotgun (WGS) entry which is preliminary data.</text>
</comment>
<keyword evidence="2" id="KW-1185">Reference proteome</keyword>
<name>A0AAE3YPN9_9ACTN</name>